<dbReference type="EMBL" id="LT549890">
    <property type="protein sequence ID" value="SAI84591.1"/>
    <property type="molecule type" value="Genomic_DNA"/>
</dbReference>
<evidence type="ECO:0000259" key="1">
    <source>
        <dbReference type="Pfam" id="PF04967"/>
    </source>
</evidence>
<protein>
    <submittedName>
        <fullName evidence="2">XRE family transcriptional regulator</fullName>
    </submittedName>
</protein>
<name>A0A157T142_SACSO</name>
<organism evidence="2 3">
    <name type="scientific">Saccharolobus solfataricus</name>
    <name type="common">Sulfolobus solfataricus</name>
    <dbReference type="NCBI Taxonomy" id="2287"/>
    <lineage>
        <taxon>Archaea</taxon>
        <taxon>Thermoproteota</taxon>
        <taxon>Thermoprotei</taxon>
        <taxon>Sulfolobales</taxon>
        <taxon>Sulfolobaceae</taxon>
        <taxon>Saccharolobus</taxon>
    </lineage>
</organism>
<evidence type="ECO:0000313" key="3">
    <source>
        <dbReference type="Proteomes" id="UP000076770"/>
    </source>
</evidence>
<gene>
    <name evidence="2" type="ORF">SSOP1_1037</name>
</gene>
<accession>A0A157T142</accession>
<dbReference type="Proteomes" id="UP000076770">
    <property type="component" value="Chromosome i"/>
</dbReference>
<sequence>MRKQLSIGMKNLYKINFSISHQGCWTSKIKDSVVTLNVSKYNNKKVRVTIASPKLIVTDLKRSENVYEILKYRKVKGGYIIDFLEDLSTTISGYILSSSNILEYRNVVREGIEKWEVTTLAKSLVGKLSERFPIDSIVVKEIKFSDMFYNGLTEKEILVLKTAITMGYFNYPRQIKAKEIAEKLGISKQDFLYHLRKSIEKIIFSSVIE</sequence>
<feature type="domain" description="HTH bat-type" evidence="1">
    <location>
        <begin position="152"/>
        <end position="203"/>
    </location>
</feature>
<dbReference type="PATRIC" id="fig|2287.9.peg.1046"/>
<dbReference type="Pfam" id="PF04967">
    <property type="entry name" value="HTH_10"/>
    <property type="match status" value="1"/>
</dbReference>
<reference evidence="3" key="1">
    <citation type="submission" date="2016-04" db="EMBL/GenBank/DDBJ databases">
        <authorList>
            <person name="Shah S.A."/>
            <person name="Garrett R.A."/>
        </authorList>
    </citation>
    <scope>NUCLEOTIDE SEQUENCE [LARGE SCALE GENOMIC DNA]</scope>
    <source>
        <strain evidence="3">ATCC 35091 / DSM 1616 / JCM 8930 / NBRC 15331 / P1</strain>
    </source>
</reference>
<dbReference type="PANTHER" id="PTHR34236">
    <property type="entry name" value="DIMETHYL SULFOXIDE REDUCTASE TRANSCRIPTIONAL ACTIVATOR"/>
    <property type="match status" value="1"/>
</dbReference>
<dbReference type="InterPro" id="IPR007050">
    <property type="entry name" value="HTH_bacterioopsin"/>
</dbReference>
<dbReference type="AlphaFoldDB" id="A0A157T142"/>
<proteinExistence type="predicted"/>
<dbReference type="PANTHER" id="PTHR34236:SF1">
    <property type="entry name" value="DIMETHYL SULFOXIDE REDUCTASE TRANSCRIPTIONAL ACTIVATOR"/>
    <property type="match status" value="1"/>
</dbReference>
<evidence type="ECO:0000313" key="2">
    <source>
        <dbReference type="EMBL" id="SAI84591.1"/>
    </source>
</evidence>